<dbReference type="SUPFAM" id="SSF48452">
    <property type="entry name" value="TPR-like"/>
    <property type="match status" value="1"/>
</dbReference>
<evidence type="ECO:0000313" key="4">
    <source>
        <dbReference type="Proteomes" id="UP000663866"/>
    </source>
</evidence>
<feature type="non-terminal residue" evidence="3">
    <location>
        <position position="80"/>
    </location>
</feature>
<dbReference type="PANTHER" id="PTHR45641">
    <property type="entry name" value="TETRATRICOPEPTIDE REPEAT PROTEIN (AFU_ORTHOLOGUE AFUA_6G03870)"/>
    <property type="match status" value="1"/>
</dbReference>
<organism evidence="3 4">
    <name type="scientific">Rotaria magnacalcarata</name>
    <dbReference type="NCBI Taxonomy" id="392030"/>
    <lineage>
        <taxon>Eukaryota</taxon>
        <taxon>Metazoa</taxon>
        <taxon>Spiralia</taxon>
        <taxon>Gnathifera</taxon>
        <taxon>Rotifera</taxon>
        <taxon>Eurotatoria</taxon>
        <taxon>Bdelloidea</taxon>
        <taxon>Philodinida</taxon>
        <taxon>Philodinidae</taxon>
        <taxon>Rotaria</taxon>
    </lineage>
</organism>
<dbReference type="InterPro" id="IPR011990">
    <property type="entry name" value="TPR-like_helical_dom_sf"/>
</dbReference>
<keyword evidence="4" id="KW-1185">Reference proteome</keyword>
<dbReference type="AlphaFoldDB" id="A0A821FBW4"/>
<protein>
    <recommendedName>
        <fullName evidence="5">Kinesin light chain</fullName>
    </recommendedName>
</protein>
<reference evidence="3" key="1">
    <citation type="submission" date="2021-02" db="EMBL/GenBank/DDBJ databases">
        <authorList>
            <person name="Nowell W R."/>
        </authorList>
    </citation>
    <scope>NUCLEOTIDE SEQUENCE</scope>
</reference>
<dbReference type="Gene3D" id="1.25.40.10">
    <property type="entry name" value="Tetratricopeptide repeat domain"/>
    <property type="match status" value="1"/>
</dbReference>
<accession>A0A821FBW4</accession>
<dbReference type="PANTHER" id="PTHR45641:SF1">
    <property type="entry name" value="AAA+ ATPASE DOMAIN-CONTAINING PROTEIN"/>
    <property type="match status" value="1"/>
</dbReference>
<sequence>MGNYSTAFSYYEKTLAIRKQYLSSDHPDMAAIYNNIGLIYNKLDNSSTYLTFLQRALKILEKTLPFNHPDLSSAYNKIAG</sequence>
<gene>
    <name evidence="3" type="ORF">OVN521_LOCUS46772</name>
</gene>
<keyword evidence="1" id="KW-0677">Repeat</keyword>
<proteinExistence type="predicted"/>
<evidence type="ECO:0008006" key="5">
    <source>
        <dbReference type="Google" id="ProtNLM"/>
    </source>
</evidence>
<name>A0A821FBW4_9BILA</name>
<keyword evidence="2" id="KW-0802">TPR repeat</keyword>
<dbReference type="EMBL" id="CAJOBG010086312">
    <property type="protein sequence ID" value="CAF4649535.1"/>
    <property type="molecule type" value="Genomic_DNA"/>
</dbReference>
<evidence type="ECO:0000256" key="1">
    <source>
        <dbReference type="ARBA" id="ARBA00022737"/>
    </source>
</evidence>
<evidence type="ECO:0000313" key="3">
    <source>
        <dbReference type="EMBL" id="CAF4649535.1"/>
    </source>
</evidence>
<evidence type="ECO:0000256" key="2">
    <source>
        <dbReference type="ARBA" id="ARBA00022803"/>
    </source>
</evidence>
<dbReference type="Proteomes" id="UP000663866">
    <property type="component" value="Unassembled WGS sequence"/>
</dbReference>
<dbReference type="Pfam" id="PF13424">
    <property type="entry name" value="TPR_12"/>
    <property type="match status" value="1"/>
</dbReference>
<comment type="caution">
    <text evidence="3">The sequence shown here is derived from an EMBL/GenBank/DDBJ whole genome shotgun (WGS) entry which is preliminary data.</text>
</comment>